<dbReference type="EMBL" id="BSYR01000016">
    <property type="protein sequence ID" value="GMI78369.1"/>
    <property type="molecule type" value="Genomic_DNA"/>
</dbReference>
<gene>
    <name evidence="1" type="ORF">HRI_001506200</name>
</gene>
<reference evidence="1" key="1">
    <citation type="submission" date="2023-05" db="EMBL/GenBank/DDBJ databases">
        <title>Genome and transcriptome analyses reveal genes involved in the formation of fine ridges on petal epidermal cells in Hibiscus trionum.</title>
        <authorList>
            <person name="Koshimizu S."/>
            <person name="Masuda S."/>
            <person name="Ishii T."/>
            <person name="Shirasu K."/>
            <person name="Hoshino A."/>
            <person name="Arita M."/>
        </authorList>
    </citation>
    <scope>NUCLEOTIDE SEQUENCE</scope>
    <source>
        <strain evidence="1">Hamamatsu line</strain>
    </source>
</reference>
<name>A0A9W7HJ55_HIBTR</name>
<protein>
    <submittedName>
        <fullName evidence="1">Wall-associated kinase 2</fullName>
    </submittedName>
</protein>
<dbReference type="OrthoDB" id="1000341at2759"/>
<proteinExistence type="predicted"/>
<dbReference type="AlphaFoldDB" id="A0A9W7HJ55"/>
<keyword evidence="2" id="KW-1185">Reference proteome</keyword>
<dbReference type="Proteomes" id="UP001165190">
    <property type="component" value="Unassembled WGS sequence"/>
</dbReference>
<sequence>MKEVSHELAGLQAMPKHTWGESKLMGEEVEYLLDDLNSTYDDGATSSSMGYDSINNKITFKLDGAR</sequence>
<comment type="caution">
    <text evidence="1">The sequence shown here is derived from an EMBL/GenBank/DDBJ whole genome shotgun (WGS) entry which is preliminary data.</text>
</comment>
<evidence type="ECO:0000313" key="1">
    <source>
        <dbReference type="EMBL" id="GMI78369.1"/>
    </source>
</evidence>
<dbReference type="GO" id="GO:0016301">
    <property type="term" value="F:kinase activity"/>
    <property type="evidence" value="ECO:0007669"/>
    <property type="project" value="UniProtKB-KW"/>
</dbReference>
<accession>A0A9W7HJ55</accession>
<evidence type="ECO:0000313" key="2">
    <source>
        <dbReference type="Proteomes" id="UP001165190"/>
    </source>
</evidence>
<keyword evidence="1" id="KW-0808">Transferase</keyword>
<organism evidence="1 2">
    <name type="scientific">Hibiscus trionum</name>
    <name type="common">Flower of an hour</name>
    <dbReference type="NCBI Taxonomy" id="183268"/>
    <lineage>
        <taxon>Eukaryota</taxon>
        <taxon>Viridiplantae</taxon>
        <taxon>Streptophyta</taxon>
        <taxon>Embryophyta</taxon>
        <taxon>Tracheophyta</taxon>
        <taxon>Spermatophyta</taxon>
        <taxon>Magnoliopsida</taxon>
        <taxon>eudicotyledons</taxon>
        <taxon>Gunneridae</taxon>
        <taxon>Pentapetalae</taxon>
        <taxon>rosids</taxon>
        <taxon>malvids</taxon>
        <taxon>Malvales</taxon>
        <taxon>Malvaceae</taxon>
        <taxon>Malvoideae</taxon>
        <taxon>Hibiscus</taxon>
    </lineage>
</organism>
<keyword evidence="1" id="KW-0418">Kinase</keyword>